<organism evidence="1 2">
    <name type="scientific">Cochliobolus carbonum (strain 26-R-13)</name>
    <name type="common">Maize leaf spot fungus</name>
    <name type="synonym">Bipolaris zeicola</name>
    <dbReference type="NCBI Taxonomy" id="930089"/>
    <lineage>
        <taxon>Eukaryota</taxon>
        <taxon>Fungi</taxon>
        <taxon>Dikarya</taxon>
        <taxon>Ascomycota</taxon>
        <taxon>Pezizomycotina</taxon>
        <taxon>Dothideomycetes</taxon>
        <taxon>Pleosporomycetidae</taxon>
        <taxon>Pleosporales</taxon>
        <taxon>Pleosporineae</taxon>
        <taxon>Pleosporaceae</taxon>
        <taxon>Bipolaris</taxon>
    </lineage>
</organism>
<dbReference type="AlphaFoldDB" id="W6YST1"/>
<evidence type="ECO:0000313" key="1">
    <source>
        <dbReference type="EMBL" id="EUC38479.1"/>
    </source>
</evidence>
<name>W6YST1_COCC2</name>
<reference evidence="1 2" key="1">
    <citation type="journal article" date="2013" name="PLoS Genet.">
        <title>Comparative genome structure, secondary metabolite, and effector coding capacity across Cochliobolus pathogens.</title>
        <authorList>
            <person name="Condon B.J."/>
            <person name="Leng Y."/>
            <person name="Wu D."/>
            <person name="Bushley K.E."/>
            <person name="Ohm R.A."/>
            <person name="Otillar R."/>
            <person name="Martin J."/>
            <person name="Schackwitz W."/>
            <person name="Grimwood J."/>
            <person name="MohdZainudin N."/>
            <person name="Xue C."/>
            <person name="Wang R."/>
            <person name="Manning V.A."/>
            <person name="Dhillon B."/>
            <person name="Tu Z.J."/>
            <person name="Steffenson B.J."/>
            <person name="Salamov A."/>
            <person name="Sun H."/>
            <person name="Lowry S."/>
            <person name="LaButti K."/>
            <person name="Han J."/>
            <person name="Copeland A."/>
            <person name="Lindquist E."/>
            <person name="Barry K."/>
            <person name="Schmutz J."/>
            <person name="Baker S.E."/>
            <person name="Ciuffetti L.M."/>
            <person name="Grigoriev I.V."/>
            <person name="Zhong S."/>
            <person name="Turgeon B.G."/>
        </authorList>
    </citation>
    <scope>NUCLEOTIDE SEQUENCE [LARGE SCALE GENOMIC DNA]</scope>
    <source>
        <strain evidence="1 2">26-R-13</strain>
    </source>
</reference>
<dbReference type="GeneID" id="19151486"/>
<protein>
    <submittedName>
        <fullName evidence="1">Uncharacterized protein</fullName>
    </submittedName>
</protein>
<dbReference type="HOGENOM" id="CLU_1869978_0_0_1"/>
<feature type="non-terminal residue" evidence="1">
    <location>
        <position position="1"/>
    </location>
</feature>
<dbReference type="Proteomes" id="UP000053841">
    <property type="component" value="Unassembled WGS sequence"/>
</dbReference>
<sequence length="137" mass="15093">PPPFHYYHTPTYSSRLHQQNNEGLLQKPLQTSSIAPSPPPSFSSPINFTQGKITTPVPSFPYPHTLIATGATSILLLEKPRNDKNTLLFAPNFFPRRLWRPYPCSAVYPSQSICYGDMLSPATAATAAATRAMLTCT</sequence>
<accession>W6YST1</accession>
<gene>
    <name evidence="1" type="ORF">COCCADRAFT_83054</name>
</gene>
<proteinExistence type="predicted"/>
<dbReference type="EMBL" id="KI964542">
    <property type="protein sequence ID" value="EUC38479.1"/>
    <property type="molecule type" value="Genomic_DNA"/>
</dbReference>
<evidence type="ECO:0000313" key="2">
    <source>
        <dbReference type="Proteomes" id="UP000053841"/>
    </source>
</evidence>
<keyword evidence="2" id="KW-1185">Reference proteome</keyword>
<dbReference type="RefSeq" id="XP_007707235.1">
    <property type="nucleotide sequence ID" value="XM_007709045.1"/>
</dbReference>
<dbReference type="KEGG" id="bze:COCCADRAFT_83054"/>